<dbReference type="InterPro" id="IPR051840">
    <property type="entry name" value="NifX/NifY_domain"/>
</dbReference>
<dbReference type="OrthoDB" id="9797941at2"/>
<reference evidence="3 4" key="1">
    <citation type="submission" date="2017-09" db="EMBL/GenBank/DDBJ databases">
        <authorList>
            <person name="Ehlers B."/>
            <person name="Leendertz F.H."/>
        </authorList>
    </citation>
    <scope>NUCLEOTIDE SEQUENCE [LARGE SCALE GENOMIC DNA]</scope>
    <source>
        <strain evidence="3 4">USBA 140</strain>
    </source>
</reference>
<sequence length="128" mass="14140">MKIALATQDCTRVDAHFGWAAHFMLYDVTPDGARFLRLVRFRGPLAADGDASKLAPKLRALRGCRLVLASAVGLEARAHLRRMDVEPVTALAGAPVDAALGALRDTLRRRPPPWLRRALQSERRRPPP</sequence>
<organism evidence="3 4">
    <name type="scientific">Caenispirillum bisanense</name>
    <dbReference type="NCBI Taxonomy" id="414052"/>
    <lineage>
        <taxon>Bacteria</taxon>
        <taxon>Pseudomonadati</taxon>
        <taxon>Pseudomonadota</taxon>
        <taxon>Alphaproteobacteria</taxon>
        <taxon>Rhodospirillales</taxon>
        <taxon>Novispirillaceae</taxon>
        <taxon>Caenispirillum</taxon>
    </lineage>
</organism>
<name>A0A286GIE3_9PROT</name>
<keyword evidence="4" id="KW-1185">Reference proteome</keyword>
<feature type="domain" description="Dinitrogenase iron-molybdenum cofactor biosynthesis" evidence="2">
    <location>
        <begin position="12"/>
        <end position="103"/>
    </location>
</feature>
<evidence type="ECO:0000313" key="3">
    <source>
        <dbReference type="EMBL" id="SOD95305.1"/>
    </source>
</evidence>
<dbReference type="PANTHER" id="PTHR33937:SF1">
    <property type="entry name" value="IRON-MOLIBDENUM COFACTOR PROCESSING PROTEIN"/>
    <property type="match status" value="1"/>
</dbReference>
<dbReference type="SUPFAM" id="SSF53146">
    <property type="entry name" value="Nitrogenase accessory factor-like"/>
    <property type="match status" value="1"/>
</dbReference>
<dbReference type="InterPro" id="IPR036105">
    <property type="entry name" value="DiNase_FeMo-co_biosyn_sf"/>
</dbReference>
<keyword evidence="1" id="KW-0535">Nitrogen fixation</keyword>
<evidence type="ECO:0000256" key="1">
    <source>
        <dbReference type="ARBA" id="ARBA00023231"/>
    </source>
</evidence>
<evidence type="ECO:0000259" key="2">
    <source>
        <dbReference type="Pfam" id="PF02579"/>
    </source>
</evidence>
<dbReference type="InterPro" id="IPR003731">
    <property type="entry name" value="Di-Nase_FeMo-co_biosynth"/>
</dbReference>
<evidence type="ECO:0000313" key="4">
    <source>
        <dbReference type="Proteomes" id="UP000219621"/>
    </source>
</evidence>
<dbReference type="Gene3D" id="3.30.420.130">
    <property type="entry name" value="Dinitrogenase iron-molybdenum cofactor biosynthesis domain"/>
    <property type="match status" value="1"/>
</dbReference>
<dbReference type="AlphaFoldDB" id="A0A286GIE3"/>
<dbReference type="Pfam" id="PF02579">
    <property type="entry name" value="Nitro_FeMo-Co"/>
    <property type="match status" value="1"/>
</dbReference>
<gene>
    <name evidence="3" type="ORF">SAMN05421508_104295</name>
</gene>
<accession>A0A286GIE3</accession>
<dbReference type="EMBL" id="OCNJ01000004">
    <property type="protein sequence ID" value="SOD95305.1"/>
    <property type="molecule type" value="Genomic_DNA"/>
</dbReference>
<proteinExistence type="predicted"/>
<dbReference type="PANTHER" id="PTHR33937">
    <property type="entry name" value="IRON-MOLYBDENUM PROTEIN-RELATED-RELATED"/>
    <property type="match status" value="1"/>
</dbReference>
<dbReference type="RefSeq" id="WP_097279248.1">
    <property type="nucleotide sequence ID" value="NZ_OCNJ01000004.1"/>
</dbReference>
<protein>
    <submittedName>
        <fullName evidence="3">Nitrogen fixation protein NifX</fullName>
    </submittedName>
</protein>
<dbReference type="Proteomes" id="UP000219621">
    <property type="component" value="Unassembled WGS sequence"/>
</dbReference>